<dbReference type="GO" id="GO:0000166">
    <property type="term" value="F:nucleotide binding"/>
    <property type="evidence" value="ECO:0007669"/>
    <property type="project" value="InterPro"/>
</dbReference>
<evidence type="ECO:0000259" key="4">
    <source>
        <dbReference type="Pfam" id="PF22725"/>
    </source>
</evidence>
<dbReference type="Proteomes" id="UP000199659">
    <property type="component" value="Unassembled WGS sequence"/>
</dbReference>
<evidence type="ECO:0000313" key="5">
    <source>
        <dbReference type="EMBL" id="SFR80205.1"/>
    </source>
</evidence>
<gene>
    <name evidence="5" type="ORF">SAMN05661086_01771</name>
</gene>
<dbReference type="RefSeq" id="WP_092560327.1">
    <property type="nucleotide sequence ID" value="NZ_FOYZ01000006.1"/>
</dbReference>
<dbReference type="STRING" id="37658.SAMN05661086_01771"/>
<feature type="domain" description="Gfo/Idh/MocA-like oxidoreductase N-terminal" evidence="3">
    <location>
        <begin position="2"/>
        <end position="116"/>
    </location>
</feature>
<dbReference type="AlphaFoldDB" id="A0A1I6JMK6"/>
<dbReference type="Gene3D" id="3.40.50.720">
    <property type="entry name" value="NAD(P)-binding Rossmann-like Domain"/>
    <property type="match status" value="1"/>
</dbReference>
<dbReference type="InterPro" id="IPR055170">
    <property type="entry name" value="GFO_IDH_MocA-like_dom"/>
</dbReference>
<dbReference type="EMBL" id="FOYZ01000006">
    <property type="protein sequence ID" value="SFR80205.1"/>
    <property type="molecule type" value="Genomic_DNA"/>
</dbReference>
<dbReference type="InterPro" id="IPR050984">
    <property type="entry name" value="Gfo/Idh/MocA_domain"/>
</dbReference>
<dbReference type="InterPro" id="IPR000683">
    <property type="entry name" value="Gfo/Idh/MocA-like_OxRdtase_N"/>
</dbReference>
<keyword evidence="2" id="KW-0560">Oxidoreductase</keyword>
<dbReference type="Gene3D" id="3.30.360.10">
    <property type="entry name" value="Dihydrodipicolinate Reductase, domain 2"/>
    <property type="match status" value="1"/>
</dbReference>
<sequence length="322" mass="36089">MKMAILGAGAIARTMAATTQKMNDVTNYGIASRDYTKADAFAKEFGFQKAYGSYEEMLSDPEIEFVYVATPHSHHYQHVKLCLNSGKHVLCEKAFARNAKEAREMISISRAKNLLLAEAIWTRYMPLRKTLDELLASKIIGDATMLTANLGYAIQHKQRLIDPELAGGALLDLGVYPLNFALMAFGKEIDKITSSAFLTDTGVDAQNNMTLLYQDGRMAVLSSTMLAMTDRQGIISGTKGFLLAENINNCERIRVFDQARKEIACYEAPVQITGYEYEVSACIKAIQQRKTECDEMPHQDIIFVMELMDSFRKEWGVIFPNE</sequence>
<evidence type="ECO:0000256" key="1">
    <source>
        <dbReference type="ARBA" id="ARBA00010928"/>
    </source>
</evidence>
<feature type="domain" description="GFO/IDH/MocA-like oxidoreductase" evidence="4">
    <location>
        <begin position="130"/>
        <end position="241"/>
    </location>
</feature>
<dbReference type="SUPFAM" id="SSF51735">
    <property type="entry name" value="NAD(P)-binding Rossmann-fold domains"/>
    <property type="match status" value="1"/>
</dbReference>
<accession>A0A1I6JMK6</accession>
<evidence type="ECO:0000256" key="2">
    <source>
        <dbReference type="ARBA" id="ARBA00023002"/>
    </source>
</evidence>
<dbReference type="Pfam" id="PF01408">
    <property type="entry name" value="GFO_IDH_MocA"/>
    <property type="match status" value="1"/>
</dbReference>
<dbReference type="PANTHER" id="PTHR22604">
    <property type="entry name" value="OXIDOREDUCTASES"/>
    <property type="match status" value="1"/>
</dbReference>
<evidence type="ECO:0000313" key="6">
    <source>
        <dbReference type="Proteomes" id="UP000199659"/>
    </source>
</evidence>
<keyword evidence="6" id="KW-1185">Reference proteome</keyword>
<dbReference type="OrthoDB" id="9783105at2"/>
<dbReference type="PANTHER" id="PTHR22604:SF105">
    <property type="entry name" value="TRANS-1,2-DIHYDROBENZENE-1,2-DIOL DEHYDROGENASE"/>
    <property type="match status" value="1"/>
</dbReference>
<reference evidence="5 6" key="1">
    <citation type="submission" date="2016-10" db="EMBL/GenBank/DDBJ databases">
        <authorList>
            <person name="de Groot N.N."/>
        </authorList>
    </citation>
    <scope>NUCLEOTIDE SEQUENCE [LARGE SCALE GENOMIC DNA]</scope>
    <source>
        <strain evidence="5 6">743A</strain>
    </source>
</reference>
<dbReference type="SUPFAM" id="SSF55347">
    <property type="entry name" value="Glyceraldehyde-3-phosphate dehydrogenase-like, C-terminal domain"/>
    <property type="match status" value="1"/>
</dbReference>
<evidence type="ECO:0000259" key="3">
    <source>
        <dbReference type="Pfam" id="PF01408"/>
    </source>
</evidence>
<dbReference type="InterPro" id="IPR036291">
    <property type="entry name" value="NAD(P)-bd_dom_sf"/>
</dbReference>
<dbReference type="GO" id="GO:0016491">
    <property type="term" value="F:oxidoreductase activity"/>
    <property type="evidence" value="ECO:0007669"/>
    <property type="project" value="UniProtKB-KW"/>
</dbReference>
<name>A0A1I6JMK6_9FIRM</name>
<organism evidence="5 6">
    <name type="scientific">Anaeromicropila populeti</name>
    <dbReference type="NCBI Taxonomy" id="37658"/>
    <lineage>
        <taxon>Bacteria</taxon>
        <taxon>Bacillati</taxon>
        <taxon>Bacillota</taxon>
        <taxon>Clostridia</taxon>
        <taxon>Lachnospirales</taxon>
        <taxon>Lachnospiraceae</taxon>
        <taxon>Anaeromicropila</taxon>
    </lineage>
</organism>
<protein>
    <submittedName>
        <fullName evidence="5">Predicted dehydrogenase</fullName>
    </submittedName>
</protein>
<dbReference type="Pfam" id="PF22725">
    <property type="entry name" value="GFO_IDH_MocA_C3"/>
    <property type="match status" value="1"/>
</dbReference>
<comment type="similarity">
    <text evidence="1">Belongs to the Gfo/Idh/MocA family.</text>
</comment>
<proteinExistence type="inferred from homology"/>